<protein>
    <submittedName>
        <fullName evidence="3">Uncharacterized protein</fullName>
    </submittedName>
</protein>
<keyword evidence="1" id="KW-1133">Transmembrane helix</keyword>
<gene>
    <name evidence="3" type="primary">AVEN_194614_1</name>
    <name evidence="3" type="ORF">TNCT_93191</name>
</gene>
<feature type="chain" id="PRO_5036468166" evidence="2">
    <location>
        <begin position="20"/>
        <end position="159"/>
    </location>
</feature>
<feature type="signal peptide" evidence="2">
    <location>
        <begin position="1"/>
        <end position="19"/>
    </location>
</feature>
<evidence type="ECO:0000313" key="4">
    <source>
        <dbReference type="Proteomes" id="UP000887116"/>
    </source>
</evidence>
<dbReference type="OrthoDB" id="6426287at2759"/>
<reference evidence="3" key="1">
    <citation type="submission" date="2020-07" db="EMBL/GenBank/DDBJ databases">
        <title>Multicomponent nature underlies the extraordinary mechanical properties of spider dragline silk.</title>
        <authorList>
            <person name="Kono N."/>
            <person name="Nakamura H."/>
            <person name="Mori M."/>
            <person name="Yoshida Y."/>
            <person name="Ohtoshi R."/>
            <person name="Malay A.D."/>
            <person name="Moran D.A.P."/>
            <person name="Tomita M."/>
            <person name="Numata K."/>
            <person name="Arakawa K."/>
        </authorList>
    </citation>
    <scope>NUCLEOTIDE SEQUENCE</scope>
</reference>
<accession>A0A8X6H1K1</accession>
<keyword evidence="2" id="KW-0732">Signal</keyword>
<evidence type="ECO:0000313" key="3">
    <source>
        <dbReference type="EMBL" id="GFR15556.1"/>
    </source>
</evidence>
<sequence length="159" mass="17095">MSLVVKSIFIILSTVIIEGHSLRTNSSHAIPDIISKGTTVTLKTSNKAPESTSRQSSSTLGIGGPVAAGLAFVGLNLAFISLLVPFVITAVAVGDRRSYKDENTLSGDLDKLRSLYGWGLNDFDISERSSSNEHKDVMDKIARFGQKLLTEIKAVSRNT</sequence>
<evidence type="ECO:0000256" key="2">
    <source>
        <dbReference type="SAM" id="SignalP"/>
    </source>
</evidence>
<organism evidence="3 4">
    <name type="scientific">Trichonephila clavata</name>
    <name type="common">Joro spider</name>
    <name type="synonym">Nephila clavata</name>
    <dbReference type="NCBI Taxonomy" id="2740835"/>
    <lineage>
        <taxon>Eukaryota</taxon>
        <taxon>Metazoa</taxon>
        <taxon>Ecdysozoa</taxon>
        <taxon>Arthropoda</taxon>
        <taxon>Chelicerata</taxon>
        <taxon>Arachnida</taxon>
        <taxon>Araneae</taxon>
        <taxon>Araneomorphae</taxon>
        <taxon>Entelegynae</taxon>
        <taxon>Araneoidea</taxon>
        <taxon>Nephilidae</taxon>
        <taxon>Trichonephila</taxon>
    </lineage>
</organism>
<proteinExistence type="predicted"/>
<name>A0A8X6H1K1_TRICU</name>
<dbReference type="Proteomes" id="UP000887116">
    <property type="component" value="Unassembled WGS sequence"/>
</dbReference>
<keyword evidence="1" id="KW-0812">Transmembrane</keyword>
<keyword evidence="1" id="KW-0472">Membrane</keyword>
<feature type="transmembrane region" description="Helical" evidence="1">
    <location>
        <begin position="66"/>
        <end position="93"/>
    </location>
</feature>
<dbReference type="AlphaFoldDB" id="A0A8X6H1K1"/>
<dbReference type="EMBL" id="BMAO01037137">
    <property type="protein sequence ID" value="GFR15556.1"/>
    <property type="molecule type" value="Genomic_DNA"/>
</dbReference>
<comment type="caution">
    <text evidence="3">The sequence shown here is derived from an EMBL/GenBank/DDBJ whole genome shotgun (WGS) entry which is preliminary data.</text>
</comment>
<evidence type="ECO:0000256" key="1">
    <source>
        <dbReference type="SAM" id="Phobius"/>
    </source>
</evidence>
<keyword evidence="4" id="KW-1185">Reference proteome</keyword>